<sequence>MSTRPTARFRIAPAPVGLHRVQDLLNTRALAAKGFPDLLADGVAASQSLDADLTDADARELRGLRTALEELIAGTSPSINPVGAELSVDATGVVRLSPSGGGWEYVASQVWAEVLLAQQTDTWRRLKRCRNELCGTAFYDRSRNNSGVWHDVKTCGNTANLRASRARRRSE</sequence>
<accession>A0ABZ2PJX0</accession>
<dbReference type="InterPro" id="IPR023286">
    <property type="entry name" value="ABATE_dom_sf"/>
</dbReference>
<reference evidence="2 3" key="1">
    <citation type="submission" date="2024-03" db="EMBL/GenBank/DDBJ databases">
        <title>Natural products discovery in diverse microorganisms through a two-stage MS feature dereplication strategy.</title>
        <authorList>
            <person name="Zhang R."/>
        </authorList>
    </citation>
    <scope>NUCLEOTIDE SEQUENCE [LARGE SCALE GENOMIC DNA]</scope>
    <source>
        <strain evidence="2 3">18930</strain>
    </source>
</reference>
<dbReference type="InterPro" id="IPR021005">
    <property type="entry name" value="Znf_CGNR"/>
</dbReference>
<dbReference type="EMBL" id="CP147846">
    <property type="protein sequence ID" value="WXG67403.1"/>
    <property type="molecule type" value="Genomic_DNA"/>
</dbReference>
<dbReference type="RefSeq" id="WP_338886928.1">
    <property type="nucleotide sequence ID" value="NZ_CP147846.1"/>
</dbReference>
<feature type="domain" description="Zinc finger CGNR" evidence="1">
    <location>
        <begin position="125"/>
        <end position="168"/>
    </location>
</feature>
<dbReference type="Proteomes" id="UP001432000">
    <property type="component" value="Chromosome"/>
</dbReference>
<dbReference type="Gene3D" id="1.10.3300.10">
    <property type="entry name" value="Jann2411-like domain"/>
    <property type="match status" value="1"/>
</dbReference>
<gene>
    <name evidence="2" type="ORF">WDS16_19425</name>
</gene>
<evidence type="ECO:0000259" key="1">
    <source>
        <dbReference type="Pfam" id="PF11706"/>
    </source>
</evidence>
<dbReference type="PANTHER" id="PTHR35525">
    <property type="entry name" value="BLL6575 PROTEIN"/>
    <property type="match status" value="1"/>
</dbReference>
<dbReference type="SUPFAM" id="SSF160904">
    <property type="entry name" value="Jann2411-like"/>
    <property type="match status" value="1"/>
</dbReference>
<evidence type="ECO:0000313" key="2">
    <source>
        <dbReference type="EMBL" id="WXG67403.1"/>
    </source>
</evidence>
<organism evidence="2 3">
    <name type="scientific">Rhodococcus sovatensis</name>
    <dbReference type="NCBI Taxonomy" id="1805840"/>
    <lineage>
        <taxon>Bacteria</taxon>
        <taxon>Bacillati</taxon>
        <taxon>Actinomycetota</taxon>
        <taxon>Actinomycetes</taxon>
        <taxon>Mycobacteriales</taxon>
        <taxon>Nocardiaceae</taxon>
        <taxon>Rhodococcus</taxon>
    </lineage>
</organism>
<dbReference type="InterPro" id="IPR010852">
    <property type="entry name" value="ABATE"/>
</dbReference>
<keyword evidence="3" id="KW-1185">Reference proteome</keyword>
<evidence type="ECO:0000313" key="3">
    <source>
        <dbReference type="Proteomes" id="UP001432000"/>
    </source>
</evidence>
<dbReference type="Pfam" id="PF11706">
    <property type="entry name" value="zf-CGNR"/>
    <property type="match status" value="1"/>
</dbReference>
<dbReference type="PANTHER" id="PTHR35525:SF3">
    <property type="entry name" value="BLL6575 PROTEIN"/>
    <property type="match status" value="1"/>
</dbReference>
<protein>
    <submittedName>
        <fullName evidence="2">CGNR zinc finger domain-containing protein</fullName>
    </submittedName>
</protein>
<name>A0ABZ2PJX0_9NOCA</name>
<proteinExistence type="predicted"/>